<comment type="caution">
    <text evidence="10">The sequence shown here is derived from an EMBL/GenBank/DDBJ whole genome shotgun (WGS) entry which is preliminary data.</text>
</comment>
<feature type="transmembrane region" description="Helical" evidence="8">
    <location>
        <begin position="9"/>
        <end position="29"/>
    </location>
</feature>
<dbReference type="PANTHER" id="PTHR22911">
    <property type="entry name" value="ACYL-MALONYL CONDENSING ENZYME-RELATED"/>
    <property type="match status" value="1"/>
</dbReference>
<dbReference type="InterPro" id="IPR037185">
    <property type="entry name" value="EmrE-like"/>
</dbReference>
<dbReference type="PANTHER" id="PTHR22911:SF137">
    <property type="entry name" value="SOLUTE CARRIER FAMILY 35 MEMBER G2-RELATED"/>
    <property type="match status" value="1"/>
</dbReference>
<dbReference type="InterPro" id="IPR004626">
    <property type="entry name" value="RarD"/>
</dbReference>
<reference evidence="10 11" key="1">
    <citation type="submission" date="2024-06" db="EMBL/GenBank/DDBJ databases">
        <title>Thioclava kandeliae sp. nov. from a rhizosphere soil sample of Kandelia candel in a mangrove.</title>
        <authorList>
            <person name="Mu T."/>
        </authorList>
    </citation>
    <scope>NUCLEOTIDE SEQUENCE [LARGE SCALE GENOMIC DNA]</scope>
    <source>
        <strain evidence="10 11">CPCC 100088</strain>
    </source>
</reference>
<feature type="transmembrane region" description="Helical" evidence="8">
    <location>
        <begin position="215"/>
        <end position="234"/>
    </location>
</feature>
<feature type="transmembrane region" description="Helical" evidence="8">
    <location>
        <begin position="246"/>
        <end position="264"/>
    </location>
</feature>
<evidence type="ECO:0000256" key="2">
    <source>
        <dbReference type="ARBA" id="ARBA00007362"/>
    </source>
</evidence>
<keyword evidence="4" id="KW-1003">Cell membrane</keyword>
<evidence type="ECO:0000259" key="9">
    <source>
        <dbReference type="Pfam" id="PF00892"/>
    </source>
</evidence>
<evidence type="ECO:0000313" key="11">
    <source>
        <dbReference type="Proteomes" id="UP001438953"/>
    </source>
</evidence>
<accession>A0ABV1SI42</accession>
<name>A0ABV1SI42_9RHOB</name>
<evidence type="ECO:0000256" key="3">
    <source>
        <dbReference type="ARBA" id="ARBA00022448"/>
    </source>
</evidence>
<keyword evidence="7 8" id="KW-0472">Membrane</keyword>
<keyword evidence="3" id="KW-0813">Transport</keyword>
<evidence type="ECO:0000256" key="5">
    <source>
        <dbReference type="ARBA" id="ARBA00022692"/>
    </source>
</evidence>
<feature type="transmembrane region" description="Helical" evidence="8">
    <location>
        <begin position="71"/>
        <end position="90"/>
    </location>
</feature>
<sequence>MMSEAGKGVIAMVVCCTMWGLSGLFFAVLREVPVIEVLAHRTLWSAILFLIILALTGRLAALREALRPRSLMIIALAAIFISGNWFTYVWAIQHNHAVEASFGYYIFPLLSVLLGVLVLRERLGRLQLAAIALVTLAVLYMGIAEGHAPVIPLVIAVTFGLYGLIKKQLRTEPLVTVTVEVLVLAPISAVYLLGLELGWFGPAHSGHFGRDATETAFLLLSAGMTAVPLMLFSYAAQRLRLATVGLMQYLNPSLQLFVAVLVLQDPLSQVQMVVLPLIWVALALYSVAGFRAGARKSAPAP</sequence>
<dbReference type="SUPFAM" id="SSF103481">
    <property type="entry name" value="Multidrug resistance efflux transporter EmrE"/>
    <property type="match status" value="2"/>
</dbReference>
<evidence type="ECO:0000256" key="8">
    <source>
        <dbReference type="SAM" id="Phobius"/>
    </source>
</evidence>
<comment type="similarity">
    <text evidence="2">Belongs to the EamA transporter family.</text>
</comment>
<feature type="transmembrane region" description="Helical" evidence="8">
    <location>
        <begin position="149"/>
        <end position="165"/>
    </location>
</feature>
<keyword evidence="11" id="KW-1185">Reference proteome</keyword>
<dbReference type="InterPro" id="IPR000620">
    <property type="entry name" value="EamA_dom"/>
</dbReference>
<feature type="transmembrane region" description="Helical" evidence="8">
    <location>
        <begin position="270"/>
        <end position="288"/>
    </location>
</feature>
<dbReference type="Proteomes" id="UP001438953">
    <property type="component" value="Unassembled WGS sequence"/>
</dbReference>
<feature type="domain" description="EamA" evidence="9">
    <location>
        <begin position="153"/>
        <end position="286"/>
    </location>
</feature>
<evidence type="ECO:0000256" key="4">
    <source>
        <dbReference type="ARBA" id="ARBA00022475"/>
    </source>
</evidence>
<gene>
    <name evidence="10" type="primary">rarD</name>
    <name evidence="10" type="ORF">VSX56_10305</name>
</gene>
<dbReference type="NCBIfam" id="TIGR00688">
    <property type="entry name" value="rarD"/>
    <property type="match status" value="1"/>
</dbReference>
<evidence type="ECO:0000313" key="10">
    <source>
        <dbReference type="EMBL" id="MER5172169.1"/>
    </source>
</evidence>
<protein>
    <submittedName>
        <fullName evidence="10">EamA family transporter RarD</fullName>
    </submittedName>
</protein>
<keyword evidence="5 8" id="KW-0812">Transmembrane</keyword>
<feature type="transmembrane region" description="Helical" evidence="8">
    <location>
        <begin position="126"/>
        <end position="143"/>
    </location>
</feature>
<evidence type="ECO:0000256" key="6">
    <source>
        <dbReference type="ARBA" id="ARBA00022989"/>
    </source>
</evidence>
<comment type="subcellular location">
    <subcellularLocation>
        <location evidence="1">Cell membrane</location>
        <topology evidence="1">Multi-pass membrane protein</topology>
    </subcellularLocation>
</comment>
<feature type="domain" description="EamA" evidence="9">
    <location>
        <begin position="7"/>
        <end position="141"/>
    </location>
</feature>
<evidence type="ECO:0000256" key="7">
    <source>
        <dbReference type="ARBA" id="ARBA00023136"/>
    </source>
</evidence>
<proteinExistence type="inferred from homology"/>
<dbReference type="EMBL" id="JAYWLC010000007">
    <property type="protein sequence ID" value="MER5172169.1"/>
    <property type="molecule type" value="Genomic_DNA"/>
</dbReference>
<evidence type="ECO:0000256" key="1">
    <source>
        <dbReference type="ARBA" id="ARBA00004651"/>
    </source>
</evidence>
<feature type="transmembrane region" description="Helical" evidence="8">
    <location>
        <begin position="102"/>
        <end position="119"/>
    </location>
</feature>
<keyword evidence="6 8" id="KW-1133">Transmembrane helix</keyword>
<dbReference type="RefSeq" id="WP_350936874.1">
    <property type="nucleotide sequence ID" value="NZ_JAYWLC010000007.1"/>
</dbReference>
<feature type="transmembrane region" description="Helical" evidence="8">
    <location>
        <begin position="177"/>
        <end position="195"/>
    </location>
</feature>
<feature type="transmembrane region" description="Helical" evidence="8">
    <location>
        <begin position="41"/>
        <end position="59"/>
    </location>
</feature>
<dbReference type="Pfam" id="PF00892">
    <property type="entry name" value="EamA"/>
    <property type="match status" value="2"/>
</dbReference>
<organism evidence="10 11">
    <name type="scientific">Thioclava kandeliae</name>
    <dbReference type="NCBI Taxonomy" id="3070818"/>
    <lineage>
        <taxon>Bacteria</taxon>
        <taxon>Pseudomonadati</taxon>
        <taxon>Pseudomonadota</taxon>
        <taxon>Alphaproteobacteria</taxon>
        <taxon>Rhodobacterales</taxon>
        <taxon>Paracoccaceae</taxon>
        <taxon>Thioclava</taxon>
    </lineage>
</organism>